<evidence type="ECO:0000313" key="2">
    <source>
        <dbReference type="EMBL" id="KAF0847303.1"/>
    </source>
</evidence>
<sequence length="226" mass="25327">MVFDPASDVDRLLAQQVGWGPFDDNLLYTCWVLRAVMDDNLAALHPRPTRMRIDPGERSLAEDRASWSLWSAVGDGSWEHNNVAAFGSAGFVVAAHLGNAMLNRSRRARAQRDARPRWVPRSAGVGMVSQWRVCFQSPDISFSLYWREMDAVDLITPDCMEFRFPDSEGDNSAVRVHSPWAVLMFVLAAASCFPGHPLLLSGNWLPRGFEERCHIAGKTCPQVRAR</sequence>
<feature type="transmembrane region" description="Helical" evidence="1">
    <location>
        <begin position="83"/>
        <end position="102"/>
    </location>
</feature>
<keyword evidence="3" id="KW-1185">Reference proteome</keyword>
<keyword evidence="1" id="KW-0472">Membrane</keyword>
<dbReference type="Proteomes" id="UP000798951">
    <property type="component" value="Unassembled WGS sequence"/>
</dbReference>
<evidence type="ECO:0000313" key="3">
    <source>
        <dbReference type="Proteomes" id="UP000798951"/>
    </source>
</evidence>
<organism evidence="2 3">
    <name type="scientific">Nocardia caishijiensis</name>
    <dbReference type="NCBI Taxonomy" id="184756"/>
    <lineage>
        <taxon>Bacteria</taxon>
        <taxon>Bacillati</taxon>
        <taxon>Actinomycetota</taxon>
        <taxon>Actinomycetes</taxon>
        <taxon>Mycobacteriales</taxon>
        <taxon>Nocardiaceae</taxon>
        <taxon>Nocardia</taxon>
    </lineage>
</organism>
<keyword evidence="1" id="KW-0812">Transmembrane</keyword>
<dbReference type="RefSeq" id="WP_067981151.1">
    <property type="nucleotide sequence ID" value="NZ_VMSD01000003.1"/>
</dbReference>
<keyword evidence="1" id="KW-1133">Transmembrane helix</keyword>
<comment type="caution">
    <text evidence="2">The sequence shown here is derived from an EMBL/GenBank/DDBJ whole genome shotgun (WGS) entry which is preliminary data.</text>
</comment>
<evidence type="ECO:0000256" key="1">
    <source>
        <dbReference type="SAM" id="Phobius"/>
    </source>
</evidence>
<name>A0ABQ6YNC5_9NOCA</name>
<dbReference type="EMBL" id="VMSD01000003">
    <property type="protein sequence ID" value="KAF0847303.1"/>
    <property type="molecule type" value="Genomic_DNA"/>
</dbReference>
<accession>A0ABQ6YNC5</accession>
<gene>
    <name evidence="2" type="ORF">FNL39_103201</name>
</gene>
<protein>
    <submittedName>
        <fullName evidence="2">Uncharacterized protein</fullName>
    </submittedName>
</protein>
<reference evidence="2 3" key="1">
    <citation type="submission" date="2019-07" db="EMBL/GenBank/DDBJ databases">
        <title>Genomic Encyclopedia of Type Strains, Phase IV (KMG-IV): sequencing the most valuable type-strain genomes for metagenomic binning, comparative biology and taxonomic classification.</title>
        <authorList>
            <person name="Goeker M."/>
        </authorList>
    </citation>
    <scope>NUCLEOTIDE SEQUENCE [LARGE SCALE GENOMIC DNA]</scope>
    <source>
        <strain evidence="2 3">DSM 44831</strain>
    </source>
</reference>
<proteinExistence type="predicted"/>